<dbReference type="RefSeq" id="WP_157769859.1">
    <property type="nucleotide sequence ID" value="NZ_JAMXTD010000009.1"/>
</dbReference>
<gene>
    <name evidence="1" type="ORF">NCTC13773_00565</name>
</gene>
<evidence type="ECO:0000313" key="1">
    <source>
        <dbReference type="EMBL" id="SQG78784.1"/>
    </source>
</evidence>
<dbReference type="EMBL" id="LS483409">
    <property type="protein sequence ID" value="SQG78784.1"/>
    <property type="molecule type" value="Genomic_DNA"/>
</dbReference>
<evidence type="ECO:0000313" key="2">
    <source>
        <dbReference type="Proteomes" id="UP000249013"/>
    </source>
</evidence>
<dbReference type="AlphaFoldDB" id="A0AA94S9F2"/>
<sequence>MRVKFYLANKETVTTSLSKATYDFIYSHWKAGLDVKLGERTIKHDEVSDIQVLDEE</sequence>
<dbReference type="Proteomes" id="UP000249013">
    <property type="component" value="Chromosome 1"/>
</dbReference>
<reference evidence="1 2" key="1">
    <citation type="submission" date="2018-06" db="EMBL/GenBank/DDBJ databases">
        <authorList>
            <consortium name="Pathogen Informatics"/>
            <person name="Doyle S."/>
        </authorList>
    </citation>
    <scope>NUCLEOTIDE SEQUENCE [LARGE SCALE GENOMIC DNA]</scope>
    <source>
        <strain evidence="1 2">NCTC13773</strain>
    </source>
</reference>
<organism evidence="1 2">
    <name type="scientific">Streptococcus gallolyticus</name>
    <dbReference type="NCBI Taxonomy" id="315405"/>
    <lineage>
        <taxon>Bacteria</taxon>
        <taxon>Bacillati</taxon>
        <taxon>Bacillota</taxon>
        <taxon>Bacilli</taxon>
        <taxon>Lactobacillales</taxon>
        <taxon>Streptococcaceae</taxon>
        <taxon>Streptococcus</taxon>
    </lineage>
</organism>
<proteinExistence type="predicted"/>
<name>A0AA94S9F2_9STRE</name>
<accession>A0AA94S9F2</accession>
<protein>
    <submittedName>
        <fullName evidence="1">Uncharacterized protein</fullName>
    </submittedName>
</protein>